<evidence type="ECO:0000313" key="3">
    <source>
        <dbReference type="Proteomes" id="UP000572635"/>
    </source>
</evidence>
<dbReference type="Gene3D" id="1.10.260.40">
    <property type="entry name" value="lambda repressor-like DNA-binding domains"/>
    <property type="match status" value="1"/>
</dbReference>
<organism evidence="2 3">
    <name type="scientific">Nocardiopsis composta</name>
    <dbReference type="NCBI Taxonomy" id="157465"/>
    <lineage>
        <taxon>Bacteria</taxon>
        <taxon>Bacillati</taxon>
        <taxon>Actinomycetota</taxon>
        <taxon>Actinomycetes</taxon>
        <taxon>Streptosporangiales</taxon>
        <taxon>Nocardiopsidaceae</taxon>
        <taxon>Nocardiopsis</taxon>
    </lineage>
</organism>
<dbReference type="PROSITE" id="PS50943">
    <property type="entry name" value="HTH_CROC1"/>
    <property type="match status" value="1"/>
</dbReference>
<sequence length="282" mass="32076">MVTSRTSEVRRQRLGAALREIRRRTGESSEAVGRALGWHSTTVSRYESGRRSVKREHLKELISYYRLEQEEGERLLTLWRLAAEPSWWYPYRDIIPPEYAALIDLESDAATIRDYSSVVPGLLQTPDYARALISSGQQEISEDEIERRVEVRMQRQHVLSKPDAPRFWAVMDEAGLRRDIGGVKVMREQLNALLEAMKRERVTIQVVPFSVGAHPATASNFMLLELSNHKSIVYLETVAGDLYLESDGEVQLCYTAFEHMIGTALDRAGSAKLISAILKELD</sequence>
<dbReference type="InterPro" id="IPR001387">
    <property type="entry name" value="Cro/C1-type_HTH"/>
</dbReference>
<accession>A0A7W8VDS3</accession>
<dbReference type="SUPFAM" id="SSF47413">
    <property type="entry name" value="lambda repressor-like DNA-binding domains"/>
    <property type="match status" value="1"/>
</dbReference>
<dbReference type="CDD" id="cd00093">
    <property type="entry name" value="HTH_XRE"/>
    <property type="match status" value="1"/>
</dbReference>
<protein>
    <submittedName>
        <fullName evidence="2">Transcriptional regulator with XRE-family HTH domain</fullName>
    </submittedName>
</protein>
<dbReference type="InterPro" id="IPR010982">
    <property type="entry name" value="Lambda_DNA-bd_dom_sf"/>
</dbReference>
<keyword evidence="3" id="KW-1185">Reference proteome</keyword>
<dbReference type="Proteomes" id="UP000572635">
    <property type="component" value="Unassembled WGS sequence"/>
</dbReference>
<dbReference type="AlphaFoldDB" id="A0A7W8VDS3"/>
<name>A0A7W8VDS3_9ACTN</name>
<dbReference type="GO" id="GO:0003677">
    <property type="term" value="F:DNA binding"/>
    <property type="evidence" value="ECO:0007669"/>
    <property type="project" value="InterPro"/>
</dbReference>
<feature type="domain" description="HTH cro/C1-type" evidence="1">
    <location>
        <begin position="18"/>
        <end position="72"/>
    </location>
</feature>
<dbReference type="Pfam" id="PF13560">
    <property type="entry name" value="HTH_31"/>
    <property type="match status" value="1"/>
</dbReference>
<dbReference type="InterPro" id="IPR043917">
    <property type="entry name" value="DUF5753"/>
</dbReference>
<comment type="caution">
    <text evidence="2">The sequence shown here is derived from an EMBL/GenBank/DDBJ whole genome shotgun (WGS) entry which is preliminary data.</text>
</comment>
<proteinExistence type="predicted"/>
<gene>
    <name evidence="2" type="ORF">HDA36_002439</name>
</gene>
<evidence type="ECO:0000259" key="1">
    <source>
        <dbReference type="PROSITE" id="PS50943"/>
    </source>
</evidence>
<evidence type="ECO:0000313" key="2">
    <source>
        <dbReference type="EMBL" id="MBB5432355.1"/>
    </source>
</evidence>
<dbReference type="RefSeq" id="WP_184391932.1">
    <property type="nucleotide sequence ID" value="NZ_BAAAJD010000042.1"/>
</dbReference>
<dbReference type="EMBL" id="JACHDB010000001">
    <property type="protein sequence ID" value="MBB5432355.1"/>
    <property type="molecule type" value="Genomic_DNA"/>
</dbReference>
<reference evidence="2 3" key="1">
    <citation type="submission" date="2020-08" db="EMBL/GenBank/DDBJ databases">
        <title>Sequencing the genomes of 1000 actinobacteria strains.</title>
        <authorList>
            <person name="Klenk H.-P."/>
        </authorList>
    </citation>
    <scope>NUCLEOTIDE SEQUENCE [LARGE SCALE GENOMIC DNA]</scope>
    <source>
        <strain evidence="2 3">DSM 44551</strain>
    </source>
</reference>
<dbReference type="Pfam" id="PF19054">
    <property type="entry name" value="DUF5753"/>
    <property type="match status" value="1"/>
</dbReference>